<dbReference type="PANTHER" id="PTHR32305">
    <property type="match status" value="1"/>
</dbReference>
<reference evidence="2 3" key="1">
    <citation type="journal article" date="2014" name="Genome Announc.">
        <title>Draft genome sequence of Sclerotinia borealis, a psychrophilic plant pathogenic fungus.</title>
        <authorList>
            <person name="Mardanov A.V."/>
            <person name="Beletsky A.V."/>
            <person name="Kadnikov V.V."/>
            <person name="Ignatov A.N."/>
            <person name="Ravin N.V."/>
        </authorList>
    </citation>
    <scope>NUCLEOTIDE SEQUENCE [LARGE SCALE GENOMIC DNA]</scope>
    <source>
        <strain evidence="3">F-4157</strain>
    </source>
</reference>
<accession>W9CLI2</accession>
<keyword evidence="3" id="KW-1185">Reference proteome</keyword>
<dbReference type="EMBL" id="AYSA01000183">
    <property type="protein sequence ID" value="ESZ95519.1"/>
    <property type="molecule type" value="Genomic_DNA"/>
</dbReference>
<feature type="compositionally biased region" description="Polar residues" evidence="1">
    <location>
        <begin position="1521"/>
        <end position="1537"/>
    </location>
</feature>
<dbReference type="InterPro" id="IPR050708">
    <property type="entry name" value="T6SS_VgrG/RHS"/>
</dbReference>
<dbReference type="OrthoDB" id="442731at2759"/>
<dbReference type="Gene3D" id="2.180.10.10">
    <property type="entry name" value="RHS repeat-associated core"/>
    <property type="match status" value="2"/>
</dbReference>
<dbReference type="HOGENOM" id="CLU_002146_1_0_1"/>
<evidence type="ECO:0000313" key="3">
    <source>
        <dbReference type="Proteomes" id="UP000019487"/>
    </source>
</evidence>
<evidence type="ECO:0000313" key="2">
    <source>
        <dbReference type="EMBL" id="ESZ95519.1"/>
    </source>
</evidence>
<dbReference type="PANTHER" id="PTHR32305:SF15">
    <property type="entry name" value="PROTEIN RHSA-RELATED"/>
    <property type="match status" value="1"/>
</dbReference>
<evidence type="ECO:0000256" key="1">
    <source>
        <dbReference type="SAM" id="MobiDB-lite"/>
    </source>
</evidence>
<dbReference type="InterPro" id="IPR006530">
    <property type="entry name" value="YD"/>
</dbReference>
<name>W9CLI2_SCLBF</name>
<dbReference type="Proteomes" id="UP000019487">
    <property type="component" value="Unassembled WGS sequence"/>
</dbReference>
<proteinExistence type="predicted"/>
<dbReference type="STRING" id="1432307.W9CLI2"/>
<feature type="region of interest" description="Disordered" evidence="1">
    <location>
        <begin position="1511"/>
        <end position="1553"/>
    </location>
</feature>
<comment type="caution">
    <text evidence="2">The sequence shown here is derived from an EMBL/GenBank/DDBJ whole genome shotgun (WGS) entry which is preliminary data.</text>
</comment>
<dbReference type="InterPro" id="IPR022385">
    <property type="entry name" value="Rhs_assc_core"/>
</dbReference>
<dbReference type="NCBIfam" id="TIGR01643">
    <property type="entry name" value="YD_repeat_2x"/>
    <property type="match status" value="1"/>
</dbReference>
<protein>
    <submittedName>
        <fullName evidence="2">Uncharacterized protein</fullName>
    </submittedName>
</protein>
<gene>
    <name evidence="2" type="ORF">SBOR_4104</name>
</gene>
<sequence length="1623" mass="179640">MSSSSTIYSQGFNFSDFLQKGVDPRTGQYMCTVDLYEAPIQARNCPSFKLSLGFNPLNTQDIGLGQGWSFSLPSYDHRQSNRMVSLSTGESFRVTETSSAIFTTDQKLKSSIVKKLDSNSYQITYKSGQVETLSNFNNRYNKSVLVDLYASTGRSLSFTWSALGEIPRLEKIQQGSEVLLEIKYGASQVDITKAPNTSEATSFTLIQRNNQLTEIKLPWEGASWKFTYEKFGQIVHLNNVTSPSDLVEEIRYRAQGHRLPTGALYQAIPYAISHIARPGNAQPPITTSYTYSDYNFLAYGSSHNWRDGEDNLFLTRDEYQYTATVRIEGGTETKHTYNKFHLLVSSEQQKGTKQVIQKITYHANPFATFENQPAQYQLPKTVEVTYRDAASQTSRTEVSHHVFDEWGNPLSDIKPTGIKIDRIYYPPGGESGSSTGLNCPPDPHGFQRYLKKETVTPANGLPGPTRSESYAYVQMPTATGAKATYLVVVQQRQNMEGSRLLTKFEYTYMNSATSRDHTRLQRQVTRLFDLYPTTQTWSYTYPNSSQFLQAMKTTTFDDSTTAEETGYSMWSGLTVSHKNEAGIFTHLYYDSLGRSIKTINAPGTPYESVESQDYTLLGSNNGSRRTVTDAKGLKIHYITDGLERLRRVEKQDHDDHVFRVIQENSYNAQDQLIATSEIDWLRTETIGSPVEQRINKSMEHDDWGKVIRVSERSGLRTLSHTDPITNTKVEGIEGEGMTKTRLNLFGAPTQIALHLSDKNSTLYSKIDYTYDGLNRLVSQKDILGRTTQYKTDSFDRVIETIWPDARGVKTQYASQTTAVLPTSVKLNDKLVGEQTFDGLGRVTRKVIGTRTTSQIYQGISPEPAQIINPKGEQHSLTYHPVLDGALTQLTSSKHTDTYQYDARNAAPLQLKGPDATHDLQYSTSGLLSQEAIKVTGGQLSVTKYTYSMAGRLQKADTNGELHETHYDAFGRPQRVVQGRLSVSFVYDNASRVTESRVEDGEKKTKITTAFTYDDFGREIKRSVNTGESTLLYTLSQTYNGIGLVASRRQEKSGSVVVRSESFEYDVHNRLVDYQCQGNQPPADKQGNLLKKQQFEFDDYDNIVRTSTVFQDDSSNISVNSFSAQDPTQLIRITNTHTTYPSQVSLEYDQNGCLTRDEQGRSLEYDNLSRLICVRGANDNILAQYLYDAAGKLASQKVPNQPDTTFFYRGSLVAVQKGERHVSYLSNGSEYWGETISQQGGDTKTHLWASDCQQSILTTMNSQNPDQIQYQQYTPYGCSGLEAGNSFSSISFNGQWRDPITGWYHLGNGYRVYNPQLRRFHTPDPWSPFASGEINPYVYCLGDPINRVDPNGHFSLFGMKFGWKDLIMVTIGIAVSIGVGILTGGASLAIQIGVGIAAGVASDVVAGMIGSAAEGQAITWRSVGLDALGGLIGGIGGEIGGQALKQGFRATKALPVALKKTVGRAASYTVTKEVAGGVSRSVSAAVKSGLRGSVRGLIPGQVASRKLVPLLAPDPQDEGEESQQGPSNLSSNSGSEAFTANPLGRSGPAQIGSQSFYLDRGSSITRDIIRPLMKDGDETALSTSSMSNYGTEASAGQSAVANLLNRSIRFTYGPLTDRQSEEDS</sequence>
<dbReference type="NCBIfam" id="TIGR03696">
    <property type="entry name" value="Rhs_assc_core"/>
    <property type="match status" value="1"/>
</dbReference>
<organism evidence="2 3">
    <name type="scientific">Sclerotinia borealis (strain F-4128)</name>
    <dbReference type="NCBI Taxonomy" id="1432307"/>
    <lineage>
        <taxon>Eukaryota</taxon>
        <taxon>Fungi</taxon>
        <taxon>Dikarya</taxon>
        <taxon>Ascomycota</taxon>
        <taxon>Pezizomycotina</taxon>
        <taxon>Leotiomycetes</taxon>
        <taxon>Helotiales</taxon>
        <taxon>Sclerotiniaceae</taxon>
        <taxon>Sclerotinia</taxon>
    </lineage>
</organism>